<sequence length="88" mass="9781">MTVQGNVVVDTREVKMAVKSSGLQAFRDFNVVFAQVGETYEVRMLELGLKDDEYVEVLGGIKPNTDYVSENSFLIKADIEKSAASHDH</sequence>
<keyword evidence="3" id="KW-1185">Reference proteome</keyword>
<protein>
    <recommendedName>
        <fullName evidence="1">CzcB-like C-terminal circularly permuted SH3-like domain-containing protein</fullName>
    </recommendedName>
</protein>
<proteinExistence type="predicted"/>
<dbReference type="eggNOG" id="COG0845">
    <property type="taxonomic scope" value="Bacteria"/>
</dbReference>
<dbReference type="Gene3D" id="2.40.420.20">
    <property type="match status" value="1"/>
</dbReference>
<reference evidence="2 3" key="1">
    <citation type="submission" date="2014-07" db="EMBL/GenBank/DDBJ databases">
        <title>Comparative genomic insights into amoeba endosymbionts belonging to the families of Holosporaceae and Candidatus Midichloriaceae within Rickettsiales.</title>
        <authorList>
            <person name="Wang Z."/>
            <person name="Wu M."/>
        </authorList>
    </citation>
    <scope>NUCLEOTIDE SEQUENCE [LARGE SCALE GENOMIC DNA]</scope>
    <source>
        <strain evidence="2">PRA3</strain>
    </source>
</reference>
<evidence type="ECO:0000313" key="3">
    <source>
        <dbReference type="Proteomes" id="UP000028926"/>
    </source>
</evidence>
<name>A0A077ASV8_9PROT</name>
<dbReference type="Pfam" id="PF25975">
    <property type="entry name" value="CzcB_C"/>
    <property type="match status" value="1"/>
</dbReference>
<accession>A0A077ASV8</accession>
<dbReference type="InterPro" id="IPR058649">
    <property type="entry name" value="CzcB_C"/>
</dbReference>
<evidence type="ECO:0000259" key="1">
    <source>
        <dbReference type="Pfam" id="PF25975"/>
    </source>
</evidence>
<gene>
    <name evidence="2" type="ORF">ID47_05385</name>
</gene>
<dbReference type="STRING" id="91604.ID47_05385"/>
<dbReference type="EMBL" id="CP008941">
    <property type="protein sequence ID" value="AIK96292.1"/>
    <property type="molecule type" value="Genomic_DNA"/>
</dbReference>
<evidence type="ECO:0000313" key="2">
    <source>
        <dbReference type="EMBL" id="AIK96292.1"/>
    </source>
</evidence>
<dbReference type="AlphaFoldDB" id="A0A077ASV8"/>
<dbReference type="KEGG" id="paca:ID47_05385"/>
<feature type="domain" description="CzcB-like C-terminal circularly permuted SH3-like" evidence="1">
    <location>
        <begin position="17"/>
        <end position="76"/>
    </location>
</feature>
<dbReference type="HOGENOM" id="CLU_2463362_0_0_5"/>
<dbReference type="Proteomes" id="UP000028926">
    <property type="component" value="Chromosome"/>
</dbReference>
<organism evidence="2 3">
    <name type="scientific">Candidatus Odyssella acanthamoebae</name>
    <dbReference type="NCBI Taxonomy" id="91604"/>
    <lineage>
        <taxon>Bacteria</taxon>
        <taxon>Pseudomonadati</taxon>
        <taxon>Pseudomonadota</taxon>
        <taxon>Alphaproteobacteria</taxon>
        <taxon>Holosporales</taxon>
        <taxon>Candidatus Paracaedibacteraceae</taxon>
        <taxon>Candidatus Odyssella</taxon>
    </lineage>
</organism>